<dbReference type="SUPFAM" id="SSF111369">
    <property type="entry name" value="HlyD-like secretion proteins"/>
    <property type="match status" value="1"/>
</dbReference>
<comment type="similarity">
    <text evidence="1">Belongs to the membrane fusion protein (MFP) (TC 8.A.1) family.</text>
</comment>
<dbReference type="PANTHER" id="PTHR30097">
    <property type="entry name" value="CATION EFFLUX SYSTEM PROTEIN CUSB"/>
    <property type="match status" value="1"/>
</dbReference>
<dbReference type="Gene3D" id="2.40.420.20">
    <property type="match status" value="1"/>
</dbReference>
<dbReference type="GO" id="GO:0015679">
    <property type="term" value="P:plasma membrane copper ion transport"/>
    <property type="evidence" value="ECO:0007669"/>
    <property type="project" value="TreeGrafter"/>
</dbReference>
<evidence type="ECO:0000259" key="6">
    <source>
        <dbReference type="Pfam" id="PF25954"/>
    </source>
</evidence>
<evidence type="ECO:0000259" key="5">
    <source>
        <dbReference type="Pfam" id="PF25919"/>
    </source>
</evidence>
<keyword evidence="2" id="KW-0813">Transport</keyword>
<dbReference type="InterPro" id="IPR058649">
    <property type="entry name" value="CzcB_C"/>
</dbReference>
<proteinExistence type="inferred from homology"/>
<feature type="chain" id="PRO_5024321132" evidence="3">
    <location>
        <begin position="21"/>
        <end position="404"/>
    </location>
</feature>
<evidence type="ECO:0000313" key="8">
    <source>
        <dbReference type="EMBL" id="KAA8476252.1"/>
    </source>
</evidence>
<evidence type="ECO:0000259" key="7">
    <source>
        <dbReference type="Pfam" id="PF25975"/>
    </source>
</evidence>
<dbReference type="InterPro" id="IPR006143">
    <property type="entry name" value="RND_pump_MFP"/>
</dbReference>
<feature type="domain" description="CzcB-like C-terminal circularly permuted SH3-like" evidence="7">
    <location>
        <begin position="327"/>
        <end position="386"/>
    </location>
</feature>
<dbReference type="Pfam" id="PF25975">
    <property type="entry name" value="CzcB_C"/>
    <property type="match status" value="1"/>
</dbReference>
<dbReference type="Pfam" id="PF25919">
    <property type="entry name" value="BSH_CusB"/>
    <property type="match status" value="1"/>
</dbReference>
<dbReference type="FunFam" id="2.40.30.170:FF:000010">
    <property type="entry name" value="Efflux RND transporter periplasmic adaptor subunit"/>
    <property type="match status" value="1"/>
</dbReference>
<feature type="domain" description="Heavy metal binding" evidence="4">
    <location>
        <begin position="37"/>
        <end position="64"/>
    </location>
</feature>
<dbReference type="InterPro" id="IPR058792">
    <property type="entry name" value="Beta-barrel_RND_2"/>
</dbReference>
<evidence type="ECO:0000256" key="2">
    <source>
        <dbReference type="ARBA" id="ARBA00022448"/>
    </source>
</evidence>
<dbReference type="Gene3D" id="2.40.30.170">
    <property type="match status" value="1"/>
</dbReference>
<dbReference type="AlphaFoldDB" id="A0A5M9GNI3"/>
<dbReference type="OrthoDB" id="9806939at2"/>
<dbReference type="Pfam" id="PF25954">
    <property type="entry name" value="Beta-barrel_RND_2"/>
    <property type="match status" value="1"/>
</dbReference>
<feature type="domain" description="CusB-like beta-barrel" evidence="6">
    <location>
        <begin position="244"/>
        <end position="321"/>
    </location>
</feature>
<dbReference type="GO" id="GO:0060003">
    <property type="term" value="P:copper ion export"/>
    <property type="evidence" value="ECO:0007669"/>
    <property type="project" value="TreeGrafter"/>
</dbReference>
<dbReference type="RefSeq" id="WP_141814139.1">
    <property type="nucleotide sequence ID" value="NZ_VFPL01000001.1"/>
</dbReference>
<name>A0A5M9GNI3_9SPHI</name>
<reference evidence="8 9" key="1">
    <citation type="submission" date="2019-09" db="EMBL/GenBank/DDBJ databases">
        <title>Pararcticibacter amylolyticus gen. nov., sp. nov., isolated from a rottenly hemp rope, and reclassification of Pedobacter tournemirensis as Pararcticibacter tournemirensis comb. nov.</title>
        <authorList>
            <person name="Cai Y."/>
        </authorList>
    </citation>
    <scope>NUCLEOTIDE SEQUENCE [LARGE SCALE GENOMIC DNA]</scope>
    <source>
        <strain evidence="8 9">TF5-37.2-LB10</strain>
    </source>
</reference>
<comment type="caution">
    <text evidence="8">The sequence shown here is derived from an EMBL/GenBank/DDBJ whole genome shotgun (WGS) entry which is preliminary data.</text>
</comment>
<dbReference type="GO" id="GO:0046914">
    <property type="term" value="F:transition metal ion binding"/>
    <property type="evidence" value="ECO:0007669"/>
    <property type="project" value="TreeGrafter"/>
</dbReference>
<dbReference type="GO" id="GO:0016020">
    <property type="term" value="C:membrane"/>
    <property type="evidence" value="ECO:0007669"/>
    <property type="project" value="InterPro"/>
</dbReference>
<dbReference type="Pfam" id="PF19335">
    <property type="entry name" value="HMBD"/>
    <property type="match status" value="1"/>
</dbReference>
<dbReference type="PANTHER" id="PTHR30097:SF15">
    <property type="entry name" value="CATION EFFLUX SYSTEM PROTEIN CUSB"/>
    <property type="match status" value="1"/>
</dbReference>
<gene>
    <name evidence="8" type="ORF">F1649_20180</name>
</gene>
<dbReference type="PROSITE" id="PS51257">
    <property type="entry name" value="PROKAR_LIPOPROTEIN"/>
    <property type="match status" value="1"/>
</dbReference>
<organism evidence="8 9">
    <name type="scientific">Arcticibacter tournemirensis</name>
    <dbReference type="NCBI Taxonomy" id="699437"/>
    <lineage>
        <taxon>Bacteria</taxon>
        <taxon>Pseudomonadati</taxon>
        <taxon>Bacteroidota</taxon>
        <taxon>Sphingobacteriia</taxon>
        <taxon>Sphingobacteriales</taxon>
        <taxon>Sphingobacteriaceae</taxon>
        <taxon>Arcticibacter</taxon>
    </lineage>
</organism>
<evidence type="ECO:0000256" key="3">
    <source>
        <dbReference type="SAM" id="SignalP"/>
    </source>
</evidence>
<dbReference type="GO" id="GO:0022857">
    <property type="term" value="F:transmembrane transporter activity"/>
    <property type="evidence" value="ECO:0007669"/>
    <property type="project" value="InterPro"/>
</dbReference>
<dbReference type="Proteomes" id="UP000322918">
    <property type="component" value="Unassembled WGS sequence"/>
</dbReference>
<evidence type="ECO:0000259" key="4">
    <source>
        <dbReference type="Pfam" id="PF19335"/>
    </source>
</evidence>
<protein>
    <submittedName>
        <fullName evidence="8">Efflux RND transporter periplasmic adaptor subunit</fullName>
    </submittedName>
</protein>
<dbReference type="GO" id="GO:0030288">
    <property type="term" value="C:outer membrane-bounded periplasmic space"/>
    <property type="evidence" value="ECO:0007669"/>
    <property type="project" value="TreeGrafter"/>
</dbReference>
<feature type="signal peptide" evidence="3">
    <location>
        <begin position="1"/>
        <end position="20"/>
    </location>
</feature>
<feature type="domain" description="CusB-like barrel-sandwich hybrid" evidence="5">
    <location>
        <begin position="115"/>
        <end position="239"/>
    </location>
</feature>
<evidence type="ECO:0000256" key="1">
    <source>
        <dbReference type="ARBA" id="ARBA00009477"/>
    </source>
</evidence>
<dbReference type="NCBIfam" id="TIGR01730">
    <property type="entry name" value="RND_mfp"/>
    <property type="match status" value="1"/>
</dbReference>
<dbReference type="InterPro" id="IPR045800">
    <property type="entry name" value="HMBD"/>
</dbReference>
<accession>A0A5M9GNI3</accession>
<dbReference type="InterPro" id="IPR058790">
    <property type="entry name" value="BSH_CusB"/>
</dbReference>
<sequence length="404" mass="44826">MKKVQMILVLILIIAACKNAEVKDAKKAVHKDHNVDYYTCSMHPQVIKDKPGNCPICGMKLIKVSRSSAKDTEGIQLNEQQMQLGNIITDTIGNKMISDEMVLTATINVDQRNINAVSARVMGRIERLYFKNTGDYVRKGDRLFDIYSEDLNNAKQEYILALEKQKLLHGSVINPEVLVESAKKKLELWGLSLSQIKELEVRKTTTPVTTYYSPVAGYILSNELREGEYVTEGGTVVRLADLSTLWAEAQIYSSELYQIDRHAAASVQFLNIPGRQAIGAVQFVAPEIADQSRIILLRVQIPNSGLLLKPGMPASVTIKSKSVNTLTLPSDAVLRVGNTASVWVQTGNYHFKNKMVETGMEEGEMVEIKSGLQAGDIVVIQGAYLLNSEYIFKQGANPMEGMKM</sequence>
<keyword evidence="3" id="KW-0732">Signal</keyword>
<keyword evidence="9" id="KW-1185">Reference proteome</keyword>
<evidence type="ECO:0000313" key="9">
    <source>
        <dbReference type="Proteomes" id="UP000322918"/>
    </source>
</evidence>
<dbReference type="EMBL" id="VWNE01000044">
    <property type="protein sequence ID" value="KAA8476252.1"/>
    <property type="molecule type" value="Genomic_DNA"/>
</dbReference>
<dbReference type="InterPro" id="IPR051909">
    <property type="entry name" value="MFP_Cation_Efflux"/>
</dbReference>